<proteinExistence type="predicted"/>
<accession>A0A8H3L8Q2</accession>
<evidence type="ECO:0000313" key="2">
    <source>
        <dbReference type="Proteomes" id="UP000615446"/>
    </source>
</evidence>
<comment type="caution">
    <text evidence="1">The sequence shown here is derived from an EMBL/GenBank/DDBJ whole genome shotgun (WGS) entry which is preliminary data.</text>
</comment>
<name>A0A8H3L8Q2_9GLOM</name>
<dbReference type="AlphaFoldDB" id="A0A8H3L8Q2"/>
<protein>
    <submittedName>
        <fullName evidence="1">Uncharacterized protein</fullName>
    </submittedName>
</protein>
<gene>
    <name evidence="1" type="ORF">RCL2_000843500</name>
</gene>
<evidence type="ECO:0000313" key="1">
    <source>
        <dbReference type="EMBL" id="GES81180.1"/>
    </source>
</evidence>
<organism evidence="1 2">
    <name type="scientific">Rhizophagus clarus</name>
    <dbReference type="NCBI Taxonomy" id="94130"/>
    <lineage>
        <taxon>Eukaryota</taxon>
        <taxon>Fungi</taxon>
        <taxon>Fungi incertae sedis</taxon>
        <taxon>Mucoromycota</taxon>
        <taxon>Glomeromycotina</taxon>
        <taxon>Glomeromycetes</taxon>
        <taxon>Glomerales</taxon>
        <taxon>Glomeraceae</taxon>
        <taxon>Rhizophagus</taxon>
    </lineage>
</organism>
<dbReference type="EMBL" id="BLAL01000053">
    <property type="protein sequence ID" value="GES81180.1"/>
    <property type="molecule type" value="Genomic_DNA"/>
</dbReference>
<reference evidence="1" key="1">
    <citation type="submission" date="2019-10" db="EMBL/GenBank/DDBJ databases">
        <title>Conservation and host-specific expression of non-tandemly repeated heterogenous ribosome RNA gene in arbuscular mycorrhizal fungi.</title>
        <authorList>
            <person name="Maeda T."/>
            <person name="Kobayashi Y."/>
            <person name="Nakagawa T."/>
            <person name="Ezawa T."/>
            <person name="Yamaguchi K."/>
            <person name="Bino T."/>
            <person name="Nishimoto Y."/>
            <person name="Shigenobu S."/>
            <person name="Kawaguchi M."/>
        </authorList>
    </citation>
    <scope>NUCLEOTIDE SEQUENCE</scope>
    <source>
        <strain evidence="1">HR1</strain>
    </source>
</reference>
<dbReference type="Proteomes" id="UP000615446">
    <property type="component" value="Unassembled WGS sequence"/>
</dbReference>
<sequence length="112" mass="13159">MDYDSSSQNSDNYQSFQTEQHFQLRRLRRLSFRKRYSATTHVLFCAFQVSGYKIIIIPNSSPYSSLYENFDNLDIHNNQSQQVFTSLIDNSQTQFQQNSNESFTILLANLLI</sequence>